<feature type="coiled-coil region" evidence="1">
    <location>
        <begin position="11"/>
        <end position="45"/>
    </location>
</feature>
<dbReference type="AlphaFoldDB" id="A0A1Q9YI33"/>
<dbReference type="EMBL" id="MPJZ01000090">
    <property type="protein sequence ID" value="OLU43906.1"/>
    <property type="molecule type" value="Genomic_DNA"/>
</dbReference>
<evidence type="ECO:0000313" key="3">
    <source>
        <dbReference type="EMBL" id="OLU43906.1"/>
    </source>
</evidence>
<comment type="caution">
    <text evidence="3">The sequence shown here is derived from an EMBL/GenBank/DDBJ whole genome shotgun (WGS) entry which is preliminary data.</text>
</comment>
<feature type="region of interest" description="Disordered" evidence="2">
    <location>
        <begin position="77"/>
        <end position="109"/>
    </location>
</feature>
<organism evidence="3 4">
    <name type="scientific">Faecalibaculum rodentium</name>
    <dbReference type="NCBI Taxonomy" id="1702221"/>
    <lineage>
        <taxon>Bacteria</taxon>
        <taxon>Bacillati</taxon>
        <taxon>Bacillota</taxon>
        <taxon>Erysipelotrichia</taxon>
        <taxon>Erysipelotrichales</taxon>
        <taxon>Erysipelotrichaceae</taxon>
        <taxon>Faecalibaculum</taxon>
    </lineage>
</organism>
<dbReference type="Proteomes" id="UP000186758">
    <property type="component" value="Unassembled WGS sequence"/>
</dbReference>
<dbReference type="RefSeq" id="WP_075885964.1">
    <property type="nucleotide sequence ID" value="NZ_CAJTBG010000019.1"/>
</dbReference>
<protein>
    <submittedName>
        <fullName evidence="3">Uncharacterized protein</fullName>
    </submittedName>
</protein>
<proteinExistence type="predicted"/>
<gene>
    <name evidence="3" type="ORF">BO223_10230</name>
</gene>
<reference evidence="3 4" key="1">
    <citation type="submission" date="2016-11" db="EMBL/GenBank/DDBJ databases">
        <title>Description of two novel members of the family Erysipelotrichaceae: Ileibacterium lipovorans gen. nov., sp. nov. and Dubosiella newyorkensis, gen. nov., sp. nov.</title>
        <authorList>
            <person name="Cox L.M."/>
            <person name="Sohn J."/>
            <person name="Tyrrell K.L."/>
            <person name="Citron D.M."/>
            <person name="Lawson P.A."/>
            <person name="Patel N.B."/>
            <person name="Iizumi T."/>
            <person name="Perez-Perez G.I."/>
            <person name="Goldstein E.J."/>
            <person name="Blaser M.J."/>
        </authorList>
    </citation>
    <scope>NUCLEOTIDE SEQUENCE [LARGE SCALE GENOMIC DNA]</scope>
    <source>
        <strain evidence="3 4">NYU-BL-K8</strain>
    </source>
</reference>
<name>A0A1Q9YI33_9FIRM</name>
<evidence type="ECO:0000256" key="1">
    <source>
        <dbReference type="SAM" id="Coils"/>
    </source>
</evidence>
<evidence type="ECO:0000313" key="4">
    <source>
        <dbReference type="Proteomes" id="UP000186758"/>
    </source>
</evidence>
<accession>A0A1Q9YI33</accession>
<keyword evidence="1" id="KW-0175">Coiled coil</keyword>
<evidence type="ECO:0000256" key="2">
    <source>
        <dbReference type="SAM" id="MobiDB-lite"/>
    </source>
</evidence>
<sequence>MDSKRLRKSSRQELLEMLLEATEENERLRHENEELKQEIESRRLVCQNTGSLAEAALKLSGIFEAADEALKICQANLVPNEPPTDQSPIQDTASVSETEDTPDGPPDKQ</sequence>
<feature type="compositionally biased region" description="Polar residues" evidence="2">
    <location>
        <begin position="83"/>
        <end position="96"/>
    </location>
</feature>